<evidence type="ECO:0000313" key="2">
    <source>
        <dbReference type="EMBL" id="CAB3247298.1"/>
    </source>
</evidence>
<dbReference type="AlphaFoldDB" id="A0A8S1AHY3"/>
<accession>A0A8S1AHY3</accession>
<organism evidence="2 3">
    <name type="scientific">Arctia plantaginis</name>
    <name type="common">Wood tiger moth</name>
    <name type="synonym">Phalaena plantaginis</name>
    <dbReference type="NCBI Taxonomy" id="874455"/>
    <lineage>
        <taxon>Eukaryota</taxon>
        <taxon>Metazoa</taxon>
        <taxon>Ecdysozoa</taxon>
        <taxon>Arthropoda</taxon>
        <taxon>Hexapoda</taxon>
        <taxon>Insecta</taxon>
        <taxon>Pterygota</taxon>
        <taxon>Neoptera</taxon>
        <taxon>Endopterygota</taxon>
        <taxon>Lepidoptera</taxon>
        <taxon>Glossata</taxon>
        <taxon>Ditrysia</taxon>
        <taxon>Noctuoidea</taxon>
        <taxon>Erebidae</taxon>
        <taxon>Arctiinae</taxon>
        <taxon>Arctia</taxon>
    </lineage>
</organism>
<dbReference type="Proteomes" id="UP000494106">
    <property type="component" value="Unassembled WGS sequence"/>
</dbReference>
<evidence type="ECO:0000313" key="3">
    <source>
        <dbReference type="Proteomes" id="UP000494106"/>
    </source>
</evidence>
<feature type="signal peptide" evidence="1">
    <location>
        <begin position="1"/>
        <end position="26"/>
    </location>
</feature>
<keyword evidence="3" id="KW-1185">Reference proteome</keyword>
<sequence>MDELKRAARIAMALLWIFAGLGAVHAVKVVIEPLPKDVGKSDFSLVSFNFLSLFRDVYYEVAHPHREDKQPTFVRRH</sequence>
<comment type="caution">
    <text evidence="2">The sequence shown here is derived from an EMBL/GenBank/DDBJ whole genome shotgun (WGS) entry which is preliminary data.</text>
</comment>
<keyword evidence="1" id="KW-0732">Signal</keyword>
<feature type="chain" id="PRO_5035886741" evidence="1">
    <location>
        <begin position="27"/>
        <end position="77"/>
    </location>
</feature>
<dbReference type="EMBL" id="CADEBC010000530">
    <property type="protein sequence ID" value="CAB3247298.1"/>
    <property type="molecule type" value="Genomic_DNA"/>
</dbReference>
<evidence type="ECO:0000256" key="1">
    <source>
        <dbReference type="SAM" id="SignalP"/>
    </source>
</evidence>
<name>A0A8S1AHY3_ARCPL</name>
<dbReference type="OrthoDB" id="7478803at2759"/>
<protein>
    <submittedName>
        <fullName evidence="2">Uncharacterized protein</fullName>
    </submittedName>
</protein>
<proteinExistence type="predicted"/>
<reference evidence="2 3" key="1">
    <citation type="submission" date="2020-04" db="EMBL/GenBank/DDBJ databases">
        <authorList>
            <person name="Wallbank WR R."/>
            <person name="Pardo Diaz C."/>
            <person name="Kozak K."/>
            <person name="Martin S."/>
            <person name="Jiggins C."/>
            <person name="Moest M."/>
            <person name="Warren A I."/>
            <person name="Byers J.R.P. K."/>
            <person name="Montejo-Kovacevich G."/>
            <person name="Yen C E."/>
        </authorList>
    </citation>
    <scope>NUCLEOTIDE SEQUENCE [LARGE SCALE GENOMIC DNA]</scope>
</reference>
<gene>
    <name evidence="2" type="ORF">APLA_LOCUS11268</name>
</gene>